<comment type="caution">
    <text evidence="2">The sequence shown here is derived from an EMBL/GenBank/DDBJ whole genome shotgun (WGS) entry which is preliminary data.</text>
</comment>
<dbReference type="Proteomes" id="UP000037510">
    <property type="component" value="Unassembled WGS sequence"/>
</dbReference>
<protein>
    <submittedName>
        <fullName evidence="2">Glutathione S-transferase 7</fullName>
    </submittedName>
</protein>
<feature type="region of interest" description="Disordered" evidence="1">
    <location>
        <begin position="1"/>
        <end position="21"/>
    </location>
</feature>
<dbReference type="EMBL" id="JTDY01001218">
    <property type="protein sequence ID" value="KOB74500.1"/>
    <property type="molecule type" value="Genomic_DNA"/>
</dbReference>
<dbReference type="GO" id="GO:0016740">
    <property type="term" value="F:transferase activity"/>
    <property type="evidence" value="ECO:0007669"/>
    <property type="project" value="UniProtKB-KW"/>
</dbReference>
<evidence type="ECO:0000313" key="2">
    <source>
        <dbReference type="EMBL" id="KOB74500.1"/>
    </source>
</evidence>
<keyword evidence="3" id="KW-1185">Reference proteome</keyword>
<evidence type="ECO:0000256" key="1">
    <source>
        <dbReference type="SAM" id="MobiDB-lite"/>
    </source>
</evidence>
<gene>
    <name evidence="2" type="ORF">OBRU01_09054</name>
</gene>
<accession>A0A0L7LGG1</accession>
<reference evidence="2 3" key="1">
    <citation type="journal article" date="2015" name="Genome Biol. Evol.">
        <title>The genome of winter moth (Operophtera brumata) provides a genomic perspective on sexual dimorphism and phenology.</title>
        <authorList>
            <person name="Derks M.F."/>
            <person name="Smit S."/>
            <person name="Salis L."/>
            <person name="Schijlen E."/>
            <person name="Bossers A."/>
            <person name="Mateman C."/>
            <person name="Pijl A.S."/>
            <person name="de Ridder D."/>
            <person name="Groenen M.A."/>
            <person name="Visser M.E."/>
            <person name="Megens H.J."/>
        </authorList>
    </citation>
    <scope>NUCLEOTIDE SEQUENCE [LARGE SCALE GENOMIC DNA]</scope>
    <source>
        <strain evidence="2">WM2013NL</strain>
        <tissue evidence="2">Head and thorax</tissue>
    </source>
</reference>
<proteinExistence type="predicted"/>
<organism evidence="2 3">
    <name type="scientific">Operophtera brumata</name>
    <name type="common">Winter moth</name>
    <name type="synonym">Phalaena brumata</name>
    <dbReference type="NCBI Taxonomy" id="104452"/>
    <lineage>
        <taxon>Eukaryota</taxon>
        <taxon>Metazoa</taxon>
        <taxon>Ecdysozoa</taxon>
        <taxon>Arthropoda</taxon>
        <taxon>Hexapoda</taxon>
        <taxon>Insecta</taxon>
        <taxon>Pterygota</taxon>
        <taxon>Neoptera</taxon>
        <taxon>Endopterygota</taxon>
        <taxon>Lepidoptera</taxon>
        <taxon>Glossata</taxon>
        <taxon>Ditrysia</taxon>
        <taxon>Geometroidea</taxon>
        <taxon>Geometridae</taxon>
        <taxon>Larentiinae</taxon>
        <taxon>Operophtera</taxon>
    </lineage>
</organism>
<sequence>MYEVSASERRPSTRLARTPAQVAGAARGDAARWSGAARSGDSLHILRAERKQGAPIERNSDRSMAPIFFDYERTPLGLKKVHIALDVQKWYDDFKKNFPILWEISEGAMKEIQHFAANPPDLTHMVHPIHPIRKITK</sequence>
<dbReference type="AlphaFoldDB" id="A0A0L7LGG1"/>
<name>A0A0L7LGG1_OPEBR</name>
<dbReference type="STRING" id="104452.A0A0L7LGG1"/>
<feature type="compositionally biased region" description="Basic and acidic residues" evidence="1">
    <location>
        <begin position="1"/>
        <end position="11"/>
    </location>
</feature>
<evidence type="ECO:0000313" key="3">
    <source>
        <dbReference type="Proteomes" id="UP000037510"/>
    </source>
</evidence>
<keyword evidence="2" id="KW-0808">Transferase</keyword>